<evidence type="ECO:0000313" key="1">
    <source>
        <dbReference type="EMBL" id="KAL3839969.1"/>
    </source>
</evidence>
<keyword evidence="2" id="KW-1185">Reference proteome</keyword>
<comment type="caution">
    <text evidence="1">The sequence shown here is derived from an EMBL/GenBank/DDBJ whole genome shotgun (WGS) entry which is preliminary data.</text>
</comment>
<organism evidence="1 2">
    <name type="scientific">Penstemon smallii</name>
    <dbReference type="NCBI Taxonomy" id="265156"/>
    <lineage>
        <taxon>Eukaryota</taxon>
        <taxon>Viridiplantae</taxon>
        <taxon>Streptophyta</taxon>
        <taxon>Embryophyta</taxon>
        <taxon>Tracheophyta</taxon>
        <taxon>Spermatophyta</taxon>
        <taxon>Magnoliopsida</taxon>
        <taxon>eudicotyledons</taxon>
        <taxon>Gunneridae</taxon>
        <taxon>Pentapetalae</taxon>
        <taxon>asterids</taxon>
        <taxon>lamiids</taxon>
        <taxon>Lamiales</taxon>
        <taxon>Plantaginaceae</taxon>
        <taxon>Cheloneae</taxon>
        <taxon>Penstemon</taxon>
    </lineage>
</organism>
<proteinExistence type="predicted"/>
<accession>A0ABD3TS86</accession>
<sequence>MQNKGVIINVYIESSKPNQRNDPIKKINPNSISFQPRFYRTQGYDRRAQLLAYAQELRHANAQQIQWPSKNSRPNHKYIVQ</sequence>
<evidence type="ECO:0000313" key="2">
    <source>
        <dbReference type="Proteomes" id="UP001634393"/>
    </source>
</evidence>
<dbReference type="Proteomes" id="UP001634393">
    <property type="component" value="Unassembled WGS sequence"/>
</dbReference>
<reference evidence="1 2" key="1">
    <citation type="submission" date="2024-12" db="EMBL/GenBank/DDBJ databases">
        <title>The unique morphological basis and parallel evolutionary history of personate flowers in Penstemon.</title>
        <authorList>
            <person name="Depatie T.H."/>
            <person name="Wessinger C.A."/>
        </authorList>
    </citation>
    <scope>NUCLEOTIDE SEQUENCE [LARGE SCALE GENOMIC DNA]</scope>
    <source>
        <strain evidence="1">WTNN_2</strain>
        <tissue evidence="1">Leaf</tissue>
    </source>
</reference>
<dbReference type="EMBL" id="JBJXBP010000003">
    <property type="protein sequence ID" value="KAL3839969.1"/>
    <property type="molecule type" value="Genomic_DNA"/>
</dbReference>
<protein>
    <submittedName>
        <fullName evidence="1">Uncharacterized protein</fullName>
    </submittedName>
</protein>
<dbReference type="AlphaFoldDB" id="A0ABD3TS86"/>
<name>A0ABD3TS86_9LAMI</name>
<gene>
    <name evidence="1" type="ORF">ACJIZ3_024560</name>
</gene>